<dbReference type="GO" id="GO:0009898">
    <property type="term" value="C:cytoplasmic side of plasma membrane"/>
    <property type="evidence" value="ECO:0007669"/>
    <property type="project" value="TreeGrafter"/>
</dbReference>
<sequence length="355" mass="36996">MNPTVLPPSVLMATTNERLLDDLLRLAAAASITPLVERDLHALRRSWHICPLVIVGDDLVAGLARTTPVRRTGVVLAGAGPGTDELYRHAFEVGAEAVFRLPVDEVALSGRLVDTLDGGVRSAVTLAFVGGCGGAGATTMAAAVALAGNRRGLRTMLIDGDPLGGGIELALGIERDPGQRWPELLNAAGRVSAAALRSALPTASGLPVLSWDRSDVTALPPETMRSVLNAAQCSNDLVVLDLPRRPDPAVEEAFVRATATLLVVPCDIRSLAAAKRLAGPLAEVAGDLRVIARETRRPAIPAAEAALHLSLPLATIVVDERDLPTAMDQGRFDPNPRGSLARAASTLLGLFAPVA</sequence>
<dbReference type="GO" id="GO:0051782">
    <property type="term" value="P:negative regulation of cell division"/>
    <property type="evidence" value="ECO:0007669"/>
    <property type="project" value="TreeGrafter"/>
</dbReference>
<reference evidence="2 3" key="1">
    <citation type="submission" date="2019-03" db="EMBL/GenBank/DDBJ databases">
        <title>Draft genome sequences of novel Actinobacteria.</title>
        <authorList>
            <person name="Sahin N."/>
            <person name="Ay H."/>
            <person name="Saygin H."/>
        </authorList>
    </citation>
    <scope>NUCLEOTIDE SEQUENCE [LARGE SCALE GENOMIC DNA]</scope>
    <source>
        <strain evidence="2 3">JCM 30547</strain>
    </source>
</reference>
<gene>
    <name evidence="2" type="ORF">E1261_43685</name>
</gene>
<dbReference type="GO" id="GO:0005829">
    <property type="term" value="C:cytosol"/>
    <property type="evidence" value="ECO:0007669"/>
    <property type="project" value="TreeGrafter"/>
</dbReference>
<dbReference type="PANTHER" id="PTHR43384">
    <property type="entry name" value="SEPTUM SITE-DETERMINING PROTEIN MIND HOMOLOG, CHLOROPLASTIC-RELATED"/>
    <property type="match status" value="1"/>
</dbReference>
<dbReference type="InterPro" id="IPR059050">
    <property type="entry name" value="Rv3660c_N"/>
</dbReference>
<dbReference type="NCBIfam" id="TIGR03815">
    <property type="entry name" value="CpaE_hom_Actino"/>
    <property type="match status" value="1"/>
</dbReference>
<name>A0A4R4NWT6_9ACTN</name>
<evidence type="ECO:0000313" key="2">
    <source>
        <dbReference type="EMBL" id="TDC14301.1"/>
    </source>
</evidence>
<dbReference type="InterPro" id="IPR050625">
    <property type="entry name" value="ParA/MinD_ATPase"/>
</dbReference>
<organism evidence="2 3">
    <name type="scientific">Kribbella albertanoniae</name>
    <dbReference type="NCBI Taxonomy" id="1266829"/>
    <lineage>
        <taxon>Bacteria</taxon>
        <taxon>Bacillati</taxon>
        <taxon>Actinomycetota</taxon>
        <taxon>Actinomycetes</taxon>
        <taxon>Propionibacteriales</taxon>
        <taxon>Kribbellaceae</taxon>
        <taxon>Kribbella</taxon>
    </lineage>
</organism>
<dbReference type="Gene3D" id="3.40.50.300">
    <property type="entry name" value="P-loop containing nucleotide triphosphate hydrolases"/>
    <property type="match status" value="1"/>
</dbReference>
<dbReference type="InterPro" id="IPR022521">
    <property type="entry name" value="Rv3660c"/>
</dbReference>
<proteinExistence type="predicted"/>
<dbReference type="PANTHER" id="PTHR43384:SF11">
    <property type="entry name" value="SEPTUM SITE DETERMINING PROTEIN"/>
    <property type="match status" value="1"/>
</dbReference>
<dbReference type="OrthoDB" id="3252838at2"/>
<keyword evidence="3" id="KW-1185">Reference proteome</keyword>
<dbReference type="GO" id="GO:0005524">
    <property type="term" value="F:ATP binding"/>
    <property type="evidence" value="ECO:0007669"/>
    <property type="project" value="TreeGrafter"/>
</dbReference>
<dbReference type="Proteomes" id="UP000295075">
    <property type="component" value="Unassembled WGS sequence"/>
</dbReference>
<dbReference type="AlphaFoldDB" id="A0A4R4NWT6"/>
<dbReference type="InterPro" id="IPR027417">
    <property type="entry name" value="P-loop_NTPase"/>
</dbReference>
<dbReference type="GO" id="GO:0016887">
    <property type="term" value="F:ATP hydrolysis activity"/>
    <property type="evidence" value="ECO:0007669"/>
    <property type="project" value="TreeGrafter"/>
</dbReference>
<evidence type="ECO:0000313" key="3">
    <source>
        <dbReference type="Proteomes" id="UP000295075"/>
    </source>
</evidence>
<protein>
    <recommendedName>
        <fullName evidence="1">Rv3660c-like CheY-like N-terminal domain-containing protein</fullName>
    </recommendedName>
</protein>
<dbReference type="RefSeq" id="WP_132416101.1">
    <property type="nucleotide sequence ID" value="NZ_SMKA01000441.1"/>
</dbReference>
<evidence type="ECO:0000259" key="1">
    <source>
        <dbReference type="Pfam" id="PF26563"/>
    </source>
</evidence>
<dbReference type="EMBL" id="SMKA01000441">
    <property type="protein sequence ID" value="TDC14301.1"/>
    <property type="molecule type" value="Genomic_DNA"/>
</dbReference>
<accession>A0A4R4NWT6</accession>
<dbReference type="Pfam" id="PF26563">
    <property type="entry name" value="Rv3660c_N"/>
    <property type="match status" value="1"/>
</dbReference>
<comment type="caution">
    <text evidence="2">The sequence shown here is derived from an EMBL/GenBank/DDBJ whole genome shotgun (WGS) entry which is preliminary data.</text>
</comment>
<feature type="domain" description="Rv3660c-like CheY-like N-terminal" evidence="1">
    <location>
        <begin position="14"/>
        <end position="119"/>
    </location>
</feature>
<dbReference type="SUPFAM" id="SSF52540">
    <property type="entry name" value="P-loop containing nucleoside triphosphate hydrolases"/>
    <property type="match status" value="1"/>
</dbReference>